<organism evidence="4 5">
    <name type="scientific">Eimeria mitis</name>
    <dbReference type="NCBI Taxonomy" id="44415"/>
    <lineage>
        <taxon>Eukaryota</taxon>
        <taxon>Sar</taxon>
        <taxon>Alveolata</taxon>
        <taxon>Apicomplexa</taxon>
        <taxon>Conoidasida</taxon>
        <taxon>Coccidia</taxon>
        <taxon>Eucoccidiorida</taxon>
        <taxon>Eimeriorina</taxon>
        <taxon>Eimeriidae</taxon>
        <taxon>Eimeria</taxon>
    </lineage>
</organism>
<proteinExistence type="predicted"/>
<reference evidence="4" key="1">
    <citation type="submission" date="2013-10" db="EMBL/GenBank/DDBJ databases">
        <title>Genomic analysis of the causative agents of coccidiosis in chickens.</title>
        <authorList>
            <person name="Reid A.J."/>
            <person name="Blake D."/>
            <person name="Billington K."/>
            <person name="Browne H."/>
            <person name="Dunn M."/>
            <person name="Hung S."/>
            <person name="Kawahara F."/>
            <person name="Miranda-Saavedra D."/>
            <person name="Mourier T."/>
            <person name="Nagra H."/>
            <person name="Otto T.D."/>
            <person name="Rawlings N."/>
            <person name="Sanchez A."/>
            <person name="Sanders M."/>
            <person name="Subramaniam C."/>
            <person name="Tay Y."/>
            <person name="Dear P."/>
            <person name="Doerig C."/>
            <person name="Gruber A."/>
            <person name="Parkinson J."/>
            <person name="Shirley M."/>
            <person name="Wan K.L."/>
            <person name="Berriman M."/>
            <person name="Tomley F."/>
            <person name="Pain A."/>
        </authorList>
    </citation>
    <scope>NUCLEOTIDE SEQUENCE [LARGE SCALE GENOMIC DNA]</scope>
    <source>
        <strain evidence="4">Houghton</strain>
    </source>
</reference>
<feature type="compositionally biased region" description="Basic and acidic residues" evidence="2">
    <location>
        <begin position="15"/>
        <end position="30"/>
    </location>
</feature>
<evidence type="ECO:0000256" key="1">
    <source>
        <dbReference type="PROSITE-ProRule" id="PRU00047"/>
    </source>
</evidence>
<dbReference type="GO" id="GO:0003676">
    <property type="term" value="F:nucleic acid binding"/>
    <property type="evidence" value="ECO:0007669"/>
    <property type="project" value="InterPro"/>
</dbReference>
<protein>
    <recommendedName>
        <fullName evidence="3">CCHC-type domain-containing protein</fullName>
    </recommendedName>
</protein>
<reference evidence="4" key="2">
    <citation type="submission" date="2013-10" db="EMBL/GenBank/DDBJ databases">
        <authorList>
            <person name="Aslett M."/>
        </authorList>
    </citation>
    <scope>NUCLEOTIDE SEQUENCE [LARGE SCALE GENOMIC DNA]</scope>
    <source>
        <strain evidence="4">Houghton</strain>
    </source>
</reference>
<name>U6JVJ8_9EIME</name>
<feature type="domain" description="CCHC-type" evidence="3">
    <location>
        <begin position="358"/>
        <end position="371"/>
    </location>
</feature>
<dbReference type="GeneID" id="25379699"/>
<evidence type="ECO:0000313" key="5">
    <source>
        <dbReference type="Proteomes" id="UP000030744"/>
    </source>
</evidence>
<keyword evidence="1" id="KW-0863">Zinc-finger</keyword>
<dbReference type="AlphaFoldDB" id="U6JVJ8"/>
<dbReference type="Gene3D" id="4.10.60.10">
    <property type="entry name" value="Zinc finger, CCHC-type"/>
    <property type="match status" value="1"/>
</dbReference>
<accession>U6JVJ8</accession>
<dbReference type="Proteomes" id="UP000030744">
    <property type="component" value="Unassembled WGS sequence"/>
</dbReference>
<feature type="region of interest" description="Disordered" evidence="2">
    <location>
        <begin position="276"/>
        <end position="312"/>
    </location>
</feature>
<dbReference type="InterPro" id="IPR001878">
    <property type="entry name" value="Znf_CCHC"/>
</dbReference>
<feature type="region of interest" description="Disordered" evidence="2">
    <location>
        <begin position="86"/>
        <end position="112"/>
    </location>
</feature>
<gene>
    <name evidence="4" type="ORF">EMH_0050150</name>
</gene>
<dbReference type="Pfam" id="PF00098">
    <property type="entry name" value="zf-CCHC"/>
    <property type="match status" value="2"/>
</dbReference>
<dbReference type="EMBL" id="HG681943">
    <property type="protein sequence ID" value="CDJ29490.1"/>
    <property type="molecule type" value="Genomic_DNA"/>
</dbReference>
<feature type="domain" description="CCHC-type" evidence="3">
    <location>
        <begin position="330"/>
        <end position="345"/>
    </location>
</feature>
<sequence>MADQKAVTSKNSKKTNSETRKSKSRKEISAKRKINNVAERKGTEVKGTGVMPSNAESTMDWKKELASFFRQMRDEGRAFAEEMKAKSREGMGEGQRNQSESVAEEISRSKMAATEDGADLRTFLSLTEQEFREMKISDDQWGLLVRKYLAGRAVKQWDYIYRSGIDMTNWSLVRERLCERFCVLPRDGMILKMKENVWKGDYNEYTNVFTDIVITGEEMPEEELAIFYLAGLPEDIGDKLTKRGKREFPTWHEAAKALREYVVPMNAWRSKRKRAVREMQDAEGQSGTADGNPKAEGEKNTGKAEGSNGVTRKVTPSIRVATEGERYVIRCYECTGRGHMGRDCPLRNGVIRRRGETCSKCGGKDHYARDCATVRRIMVGSQRVNMGTSTEMKEGVNRSNEKA</sequence>
<dbReference type="SUPFAM" id="SSF57756">
    <property type="entry name" value="Retrovirus zinc finger-like domains"/>
    <property type="match status" value="1"/>
</dbReference>
<dbReference type="VEuPathDB" id="ToxoDB:EMH_0050150"/>
<feature type="compositionally biased region" description="Basic and acidic residues" evidence="2">
    <location>
        <begin position="293"/>
        <end position="302"/>
    </location>
</feature>
<feature type="compositionally biased region" description="Polar residues" evidence="2">
    <location>
        <begin position="1"/>
        <end position="10"/>
    </location>
</feature>
<dbReference type="PROSITE" id="PS50158">
    <property type="entry name" value="ZF_CCHC"/>
    <property type="match status" value="2"/>
</dbReference>
<dbReference type="GO" id="GO:0008270">
    <property type="term" value="F:zinc ion binding"/>
    <property type="evidence" value="ECO:0007669"/>
    <property type="project" value="UniProtKB-KW"/>
</dbReference>
<keyword evidence="1" id="KW-0479">Metal-binding</keyword>
<dbReference type="SMART" id="SM00343">
    <property type="entry name" value="ZnF_C2HC"/>
    <property type="match status" value="2"/>
</dbReference>
<dbReference type="RefSeq" id="XP_013352059.1">
    <property type="nucleotide sequence ID" value="XM_013496605.1"/>
</dbReference>
<dbReference type="InterPro" id="IPR036875">
    <property type="entry name" value="Znf_CCHC_sf"/>
</dbReference>
<dbReference type="OrthoDB" id="3863715at2759"/>
<evidence type="ECO:0000259" key="3">
    <source>
        <dbReference type="PROSITE" id="PS50158"/>
    </source>
</evidence>
<keyword evidence="1" id="KW-0862">Zinc</keyword>
<evidence type="ECO:0000313" key="4">
    <source>
        <dbReference type="EMBL" id="CDJ29490.1"/>
    </source>
</evidence>
<evidence type="ECO:0000256" key="2">
    <source>
        <dbReference type="SAM" id="MobiDB-lite"/>
    </source>
</evidence>
<feature type="region of interest" description="Disordered" evidence="2">
    <location>
        <begin position="1"/>
        <end position="56"/>
    </location>
</feature>
<keyword evidence="5" id="KW-1185">Reference proteome</keyword>